<evidence type="ECO:0000313" key="1">
    <source>
        <dbReference type="EMBL" id="MFC5279492.1"/>
    </source>
</evidence>
<dbReference type="InterPro" id="IPR029063">
    <property type="entry name" value="SAM-dependent_MTases_sf"/>
</dbReference>
<dbReference type="Proteomes" id="UP001596118">
    <property type="component" value="Unassembled WGS sequence"/>
</dbReference>
<sequence>MTRPSTYAHARYLEAKRSVDDRALHRPTLDRLREALANRAAPLRVVEAGCGTGTMLRRLLERGVPADEVVYRGYDLREDALDRAVEELEAWADGAGYAVERGDPETTRTVRLDGPGGSSVTAAFVAADAVEVARRTDAEYDLLVGCAFLDIVDLDRALAPLLGLVPDGLAYFPITFDGETFLSPPLEDGGSVDEATERAVLDVYHATMDAADRPGGSRTGRELFAALPAAGGEVVAAGGSDWLVTPPYPDDEAYFLHHLVDGIEGVVREAVAESDGERVDGDANGAAARLSPDRVSAWADARHRAVAAGRLTFGAHNLDVLARVGSNDG</sequence>
<organism evidence="1 2">
    <name type="scientific">Halorubrum rubrum</name>
    <dbReference type="NCBI Taxonomy" id="1126240"/>
    <lineage>
        <taxon>Archaea</taxon>
        <taxon>Methanobacteriati</taxon>
        <taxon>Methanobacteriota</taxon>
        <taxon>Stenosarchaea group</taxon>
        <taxon>Halobacteria</taxon>
        <taxon>Halobacteriales</taxon>
        <taxon>Haloferacaceae</taxon>
        <taxon>Halorubrum</taxon>
    </lineage>
</organism>
<comment type="caution">
    <text evidence="1">The sequence shown here is derived from an EMBL/GenBank/DDBJ whole genome shotgun (WGS) entry which is preliminary data.</text>
</comment>
<proteinExistence type="predicted"/>
<dbReference type="Gene3D" id="3.40.50.150">
    <property type="entry name" value="Vaccinia Virus protein VP39"/>
    <property type="match status" value="1"/>
</dbReference>
<dbReference type="AlphaFoldDB" id="A0ABD5R3D0"/>
<keyword evidence="2" id="KW-1185">Reference proteome</keyword>
<dbReference type="RefSeq" id="WP_256412864.1">
    <property type="nucleotide sequence ID" value="NZ_JANHDM010000014.1"/>
</dbReference>
<dbReference type="GO" id="GO:0008168">
    <property type="term" value="F:methyltransferase activity"/>
    <property type="evidence" value="ECO:0007669"/>
    <property type="project" value="UniProtKB-KW"/>
</dbReference>
<protein>
    <submittedName>
        <fullName evidence="1">SAM-dependent methyltransferase</fullName>
    </submittedName>
</protein>
<gene>
    <name evidence="1" type="ORF">ACFPM1_12100</name>
</gene>
<dbReference type="SUPFAM" id="SSF53335">
    <property type="entry name" value="S-adenosyl-L-methionine-dependent methyltransferases"/>
    <property type="match status" value="1"/>
</dbReference>
<keyword evidence="1" id="KW-0808">Transferase</keyword>
<evidence type="ECO:0000313" key="2">
    <source>
        <dbReference type="Proteomes" id="UP001596118"/>
    </source>
</evidence>
<keyword evidence="1" id="KW-0489">Methyltransferase</keyword>
<accession>A0ABD5R3D0</accession>
<reference evidence="1 2" key="1">
    <citation type="journal article" date="2019" name="Int. J. Syst. Evol. Microbiol.">
        <title>The Global Catalogue of Microorganisms (GCM) 10K type strain sequencing project: providing services to taxonomists for standard genome sequencing and annotation.</title>
        <authorList>
            <consortium name="The Broad Institute Genomics Platform"/>
            <consortium name="The Broad Institute Genome Sequencing Center for Infectious Disease"/>
            <person name="Wu L."/>
            <person name="Ma J."/>
        </authorList>
    </citation>
    <scope>NUCLEOTIDE SEQUENCE [LARGE SCALE GENOMIC DNA]</scope>
    <source>
        <strain evidence="1 2">CGMCC 1.12124</strain>
    </source>
</reference>
<name>A0ABD5R3D0_9EURY</name>
<dbReference type="GO" id="GO:0032259">
    <property type="term" value="P:methylation"/>
    <property type="evidence" value="ECO:0007669"/>
    <property type="project" value="UniProtKB-KW"/>
</dbReference>
<dbReference type="EMBL" id="JBHSKY010000011">
    <property type="protein sequence ID" value="MFC5279492.1"/>
    <property type="molecule type" value="Genomic_DNA"/>
</dbReference>